<dbReference type="InterPro" id="IPR032675">
    <property type="entry name" value="LRR_dom_sf"/>
</dbReference>
<protein>
    <submittedName>
        <fullName evidence="1">Uncharacterized protein</fullName>
    </submittedName>
</protein>
<dbReference type="HOGENOM" id="CLU_024672_0_1_1"/>
<accession>A0A084AXC1</accession>
<gene>
    <name evidence="1" type="ORF">S7711_11043</name>
</gene>
<organism evidence="1 2">
    <name type="scientific">Stachybotrys chartarum (strain CBS 109288 / IBT 7711)</name>
    <name type="common">Toxic black mold</name>
    <name type="synonym">Stilbospora chartarum</name>
    <dbReference type="NCBI Taxonomy" id="1280523"/>
    <lineage>
        <taxon>Eukaryota</taxon>
        <taxon>Fungi</taxon>
        <taxon>Dikarya</taxon>
        <taxon>Ascomycota</taxon>
        <taxon>Pezizomycotina</taxon>
        <taxon>Sordariomycetes</taxon>
        <taxon>Hypocreomycetidae</taxon>
        <taxon>Hypocreales</taxon>
        <taxon>Stachybotryaceae</taxon>
        <taxon>Stachybotrys</taxon>
    </lineage>
</organism>
<dbReference type="EMBL" id="KL648503">
    <property type="protein sequence ID" value="KEY69950.1"/>
    <property type="molecule type" value="Genomic_DNA"/>
</dbReference>
<name>A0A084AXC1_STACB</name>
<evidence type="ECO:0000313" key="1">
    <source>
        <dbReference type="EMBL" id="KEY69950.1"/>
    </source>
</evidence>
<dbReference type="Proteomes" id="UP000028045">
    <property type="component" value="Unassembled WGS sequence"/>
</dbReference>
<proteinExistence type="predicted"/>
<dbReference type="OrthoDB" id="5138633at2759"/>
<dbReference type="Gene3D" id="3.80.10.10">
    <property type="entry name" value="Ribonuclease Inhibitor"/>
    <property type="match status" value="1"/>
</dbReference>
<dbReference type="SUPFAM" id="SSF52047">
    <property type="entry name" value="RNI-like"/>
    <property type="match status" value="1"/>
</dbReference>
<keyword evidence="2" id="KW-1185">Reference proteome</keyword>
<evidence type="ECO:0000313" key="2">
    <source>
        <dbReference type="Proteomes" id="UP000028045"/>
    </source>
</evidence>
<reference evidence="1 2" key="1">
    <citation type="journal article" date="2014" name="BMC Genomics">
        <title>Comparative genome sequencing reveals chemotype-specific gene clusters in the toxigenic black mold Stachybotrys.</title>
        <authorList>
            <person name="Semeiks J."/>
            <person name="Borek D."/>
            <person name="Otwinowski Z."/>
            <person name="Grishin N.V."/>
        </authorList>
    </citation>
    <scope>NUCLEOTIDE SEQUENCE [LARGE SCALE GENOMIC DNA]</scope>
    <source>
        <strain evidence="2">CBS 109288 / IBT 7711</strain>
    </source>
</reference>
<sequence length="720" mass="79802">MASPGPSPEPALLERMPLDVLELIAEALVGCDGSETRCSLFAFSLASRTCCAAATKQRFRYIHLAVQSEEQLRRDVDRWEALLQVHGRLGHVRIVKVTGRMSLVAPDEGREEPAAAIARPKPVIIVPAAEERGECDDAWDPCRPPRELIVVTRVSTQDDPAETERCEKAWSPLHIFISKLPGLTDLVHACSDHISPGLLASLHQHHPSSRLHMHNFMLRSFCRAWNDERPVDPDDVAIITSPCLYSLVLTYKHWVMGTRYHDGSSRLGPYRINYNSFVVQKMLAGLSPRLTKVKLTHWRGQRPKGSPWTSRFFTAQWPLLESFFPPAGSTLVTTDQGHLRELSIPGCYRTTKWTINIIKDLHSESVNLRNLQSLTIRDPAAEDIVKEIGRPGSNGTVTEDVLKTLAIMGHNSELPSLSSLSLGIEDTQTSLSALDQATALMIRALPPLQSLSLIGSLGGKAISSVVDCGKSLQKLVFVPQCPRDSLGRPAKELFILSPSHAWAMKQKLTNLSDITLGITRTQGNRREVDIYQAIGSLPSLQNITLNMNFSPPAPTALRAPYVNPPNQIQDIRPGLRQVAVNGAGACDPVLCAWLRGALVNAAVDSILATDIFHTLTSKGSSLRRLSLRSERMIDGRYDSEDFTWAEAVMKWVSRDWTVKRDGASGEVTLTENNAKTWEQTVKGVAQEDPPPEVMEVWSDLWPPRTDQSWNAWSSFPLDHS</sequence>
<dbReference type="AlphaFoldDB" id="A0A084AXC1"/>